<evidence type="ECO:0000313" key="2">
    <source>
        <dbReference type="Proteomes" id="UP000236311"/>
    </source>
</evidence>
<sequence length="71" mass="8099">MKFFELTFIVEDSQEERLAALAKRFGKVNGWGEKDILQFAVAAVHKAEIEAKLDFLENVIEGMEKGAIKWN</sequence>
<accession>A0A2K4ZQG9</accession>
<protein>
    <submittedName>
        <fullName evidence="1">Uncharacterized protein</fullName>
    </submittedName>
</protein>
<gene>
    <name evidence="1" type="ORF">AMURIS_05462</name>
</gene>
<reference evidence="1 2" key="1">
    <citation type="submission" date="2018-01" db="EMBL/GenBank/DDBJ databases">
        <authorList>
            <person name="Gaut B.S."/>
            <person name="Morton B.R."/>
            <person name="Clegg M.T."/>
            <person name="Duvall M.R."/>
        </authorList>
    </citation>
    <scope>NUCLEOTIDE SEQUENCE [LARGE SCALE GENOMIC DNA]</scope>
    <source>
        <strain evidence="1">GP69</strain>
    </source>
</reference>
<dbReference type="AlphaFoldDB" id="A0A2K4ZQG9"/>
<dbReference type="EMBL" id="OFSM01000064">
    <property type="protein sequence ID" value="SOY32696.1"/>
    <property type="molecule type" value="Genomic_DNA"/>
</dbReference>
<dbReference type="Proteomes" id="UP000236311">
    <property type="component" value="Unassembled WGS sequence"/>
</dbReference>
<name>A0A2K4ZQG9_9FIRM</name>
<proteinExistence type="predicted"/>
<evidence type="ECO:0000313" key="1">
    <source>
        <dbReference type="EMBL" id="SOY32696.1"/>
    </source>
</evidence>
<dbReference type="RefSeq" id="WP_103242622.1">
    <property type="nucleotide sequence ID" value="NZ_JANJZD010000042.1"/>
</dbReference>
<dbReference type="OrthoDB" id="2083699at2"/>
<keyword evidence="2" id="KW-1185">Reference proteome</keyword>
<organism evidence="1 2">
    <name type="scientific">Acetatifactor muris</name>
    <dbReference type="NCBI Taxonomy" id="879566"/>
    <lineage>
        <taxon>Bacteria</taxon>
        <taxon>Bacillati</taxon>
        <taxon>Bacillota</taxon>
        <taxon>Clostridia</taxon>
        <taxon>Lachnospirales</taxon>
        <taxon>Lachnospiraceae</taxon>
        <taxon>Acetatifactor</taxon>
    </lineage>
</organism>